<sequence>MANFGFSIGDIILISRYAYSVYKSCKHAGEEFKSIAADVRPMLKLMSGRSRI</sequence>
<gene>
    <name evidence="1" type="ORF">CC86DRAFT_370885</name>
</gene>
<keyword evidence="2" id="KW-1185">Reference proteome</keyword>
<accession>A0A6A6ZXG1</accession>
<name>A0A6A6ZXG1_9PLEO</name>
<evidence type="ECO:0000313" key="1">
    <source>
        <dbReference type="EMBL" id="KAF2825087.1"/>
    </source>
</evidence>
<reference evidence="1" key="1">
    <citation type="journal article" date="2020" name="Stud. Mycol.">
        <title>101 Dothideomycetes genomes: a test case for predicting lifestyles and emergence of pathogens.</title>
        <authorList>
            <person name="Haridas S."/>
            <person name="Albert R."/>
            <person name="Binder M."/>
            <person name="Bloem J."/>
            <person name="Labutti K."/>
            <person name="Salamov A."/>
            <person name="Andreopoulos B."/>
            <person name="Baker S."/>
            <person name="Barry K."/>
            <person name="Bills G."/>
            <person name="Bluhm B."/>
            <person name="Cannon C."/>
            <person name="Castanera R."/>
            <person name="Culley D."/>
            <person name="Daum C."/>
            <person name="Ezra D."/>
            <person name="Gonzalez J."/>
            <person name="Henrissat B."/>
            <person name="Kuo A."/>
            <person name="Liang C."/>
            <person name="Lipzen A."/>
            <person name="Lutzoni F."/>
            <person name="Magnuson J."/>
            <person name="Mondo S."/>
            <person name="Nolan M."/>
            <person name="Ohm R."/>
            <person name="Pangilinan J."/>
            <person name="Park H.-J."/>
            <person name="Ramirez L."/>
            <person name="Alfaro M."/>
            <person name="Sun H."/>
            <person name="Tritt A."/>
            <person name="Yoshinaga Y."/>
            <person name="Zwiers L.-H."/>
            <person name="Turgeon B."/>
            <person name="Goodwin S."/>
            <person name="Spatafora J."/>
            <person name="Crous P."/>
            <person name="Grigoriev I."/>
        </authorList>
    </citation>
    <scope>NUCLEOTIDE SEQUENCE</scope>
    <source>
        <strain evidence="1">CBS 113818</strain>
    </source>
</reference>
<evidence type="ECO:0000313" key="2">
    <source>
        <dbReference type="Proteomes" id="UP000799424"/>
    </source>
</evidence>
<dbReference type="AlphaFoldDB" id="A0A6A6ZXG1"/>
<dbReference type="OrthoDB" id="5404564at2759"/>
<organism evidence="1 2">
    <name type="scientific">Ophiobolus disseminans</name>
    <dbReference type="NCBI Taxonomy" id="1469910"/>
    <lineage>
        <taxon>Eukaryota</taxon>
        <taxon>Fungi</taxon>
        <taxon>Dikarya</taxon>
        <taxon>Ascomycota</taxon>
        <taxon>Pezizomycotina</taxon>
        <taxon>Dothideomycetes</taxon>
        <taxon>Pleosporomycetidae</taxon>
        <taxon>Pleosporales</taxon>
        <taxon>Pleosporineae</taxon>
        <taxon>Phaeosphaeriaceae</taxon>
        <taxon>Ophiobolus</taxon>
    </lineage>
</organism>
<protein>
    <submittedName>
        <fullName evidence="1">Uncharacterized protein</fullName>
    </submittedName>
</protein>
<proteinExistence type="predicted"/>
<dbReference type="EMBL" id="MU006228">
    <property type="protein sequence ID" value="KAF2825087.1"/>
    <property type="molecule type" value="Genomic_DNA"/>
</dbReference>
<dbReference type="Proteomes" id="UP000799424">
    <property type="component" value="Unassembled WGS sequence"/>
</dbReference>